<keyword evidence="6" id="KW-0227">DNA damage</keyword>
<evidence type="ECO:0000256" key="7">
    <source>
        <dbReference type="ARBA" id="ARBA00023204"/>
    </source>
</evidence>
<sequence>MTKPFKPMKAVDAKLDKLRFPLILLPKVDGVRGLNQEGKALSRTLADIRNHHTRKVFSQDYLDGLDGEMIAERWNHPRLVSLTTSATSDHNATPFVQWMIFDDFSYPNKGYLERLHAAESRVEAILKHKPEMKGRLRMMPYHVVNNEEEMLHWESYYLDLGMEGIILRDPNKPYKNGRGTVTAGDYLRVKRYVEELFRITSIEEAMENTNEAELDNLGHTKRSTAKAGMVPKGMIGKVNGVWLKDVEWNGQVLFKEGEPVLMGPGSLTHKEREYYWNNPQEFVGRMGKCKTFPIGVKDKPRFPLFVTLVNPEDTD</sequence>
<evidence type="ECO:0000256" key="6">
    <source>
        <dbReference type="ARBA" id="ARBA00022763"/>
    </source>
</evidence>
<dbReference type="Gene3D" id="3.30.1490.70">
    <property type="match status" value="1"/>
</dbReference>
<dbReference type="GO" id="GO:0006260">
    <property type="term" value="P:DNA replication"/>
    <property type="evidence" value="ECO:0007669"/>
    <property type="project" value="UniProtKB-KW"/>
</dbReference>
<dbReference type="GO" id="GO:0003910">
    <property type="term" value="F:DNA ligase (ATP) activity"/>
    <property type="evidence" value="ECO:0007669"/>
    <property type="project" value="InterPro"/>
</dbReference>
<keyword evidence="5" id="KW-0235">DNA replication</keyword>
<protein>
    <recommendedName>
        <fullName evidence="3">DNA ligase</fullName>
    </recommendedName>
</protein>
<dbReference type="GO" id="GO:0006281">
    <property type="term" value="P:DNA repair"/>
    <property type="evidence" value="ECO:0007669"/>
    <property type="project" value="UniProtKB-KW"/>
</dbReference>
<dbReference type="Gene3D" id="3.30.470.30">
    <property type="entry name" value="DNA ligase/mRNA capping enzyme"/>
    <property type="match status" value="1"/>
</dbReference>
<evidence type="ECO:0000256" key="1">
    <source>
        <dbReference type="ARBA" id="ARBA00001968"/>
    </source>
</evidence>
<proteinExistence type="inferred from homology"/>
<evidence type="ECO:0000256" key="2">
    <source>
        <dbReference type="ARBA" id="ARBA00007572"/>
    </source>
</evidence>
<dbReference type="PANTHER" id="PTHR47810:SF1">
    <property type="entry name" value="DNA LIGASE B"/>
    <property type="match status" value="1"/>
</dbReference>
<evidence type="ECO:0000313" key="9">
    <source>
        <dbReference type="EMBL" id="QQM18234.1"/>
    </source>
</evidence>
<dbReference type="GO" id="GO:0006310">
    <property type="term" value="P:DNA recombination"/>
    <property type="evidence" value="ECO:0007669"/>
    <property type="project" value="InterPro"/>
</dbReference>
<dbReference type="SUPFAM" id="SSF50249">
    <property type="entry name" value="Nucleic acid-binding proteins"/>
    <property type="match status" value="1"/>
</dbReference>
<dbReference type="Gene3D" id="2.40.50.140">
    <property type="entry name" value="Nucleic acid-binding proteins"/>
    <property type="match status" value="1"/>
</dbReference>
<accession>A0A8B6Q879</accession>
<dbReference type="SUPFAM" id="SSF56091">
    <property type="entry name" value="DNA ligase/mRNA capping enzyme, catalytic domain"/>
    <property type="match status" value="1"/>
</dbReference>
<dbReference type="GO" id="GO:0005524">
    <property type="term" value="F:ATP binding"/>
    <property type="evidence" value="ECO:0007669"/>
    <property type="project" value="InterPro"/>
</dbReference>
<dbReference type="EMBL" id="MW393850">
    <property type="protein sequence ID" value="QQM18234.1"/>
    <property type="molecule type" value="Genomic_DNA"/>
</dbReference>
<comment type="cofactor">
    <cofactor evidence="1">
        <name>a divalent metal cation</name>
        <dbReference type="ChEBI" id="CHEBI:60240"/>
    </cofactor>
</comment>
<feature type="domain" description="ATP-dependent DNA ligase family profile" evidence="8">
    <location>
        <begin position="7"/>
        <end position="178"/>
    </location>
</feature>
<dbReference type="InterPro" id="IPR012310">
    <property type="entry name" value="DNA_ligase_ATP-dep_cent"/>
</dbReference>
<dbReference type="InterPro" id="IPR050326">
    <property type="entry name" value="NAD_dep_DNA_ligaseB"/>
</dbReference>
<evidence type="ECO:0000256" key="3">
    <source>
        <dbReference type="ARBA" id="ARBA00013308"/>
    </source>
</evidence>
<dbReference type="InterPro" id="IPR012340">
    <property type="entry name" value="NA-bd_OB-fold"/>
</dbReference>
<evidence type="ECO:0000256" key="4">
    <source>
        <dbReference type="ARBA" id="ARBA00022598"/>
    </source>
</evidence>
<reference evidence="9 10" key="1">
    <citation type="submission" date="2020-12" db="EMBL/GenBank/DDBJ databases">
        <title>Complete genome sequence of Stenotrophomonas maltophilia phage Salva.</title>
        <authorList>
            <person name="Jefferson B."/>
            <person name="Yao G."/>
            <person name="Clark J."/>
            <person name="Le T."/>
            <person name="Young R."/>
            <person name="Gonzalez C."/>
            <person name="Liu M."/>
        </authorList>
    </citation>
    <scope>NUCLEOTIDE SEQUENCE [LARGE SCALE GENOMIC DNA]</scope>
</reference>
<name>A0A8B6Q879_9CAUD</name>
<evidence type="ECO:0000313" key="10">
    <source>
        <dbReference type="Proteomes" id="UP000595272"/>
    </source>
</evidence>
<gene>
    <name evidence="9" type="ORF">CPT_Salva_070</name>
</gene>
<comment type="similarity">
    <text evidence="2">Belongs to the ATP-dependent DNA ligase family.</text>
</comment>
<evidence type="ECO:0000259" key="8">
    <source>
        <dbReference type="Pfam" id="PF01068"/>
    </source>
</evidence>
<dbReference type="Pfam" id="PF01068">
    <property type="entry name" value="DNA_ligase_A_M"/>
    <property type="match status" value="1"/>
</dbReference>
<evidence type="ECO:0000256" key="5">
    <source>
        <dbReference type="ARBA" id="ARBA00022705"/>
    </source>
</evidence>
<keyword evidence="4 9" id="KW-0436">Ligase</keyword>
<dbReference type="Proteomes" id="UP000595272">
    <property type="component" value="Segment"/>
</dbReference>
<dbReference type="PANTHER" id="PTHR47810">
    <property type="entry name" value="DNA LIGASE"/>
    <property type="match status" value="1"/>
</dbReference>
<keyword evidence="7" id="KW-0234">DNA repair</keyword>
<keyword evidence="10" id="KW-1185">Reference proteome</keyword>
<organism evidence="9 10">
    <name type="scientific">Stenotrophomonas phage Salva</name>
    <dbReference type="NCBI Taxonomy" id="2801524"/>
    <lineage>
        <taxon>Viruses</taxon>
        <taxon>Duplodnaviria</taxon>
        <taxon>Heunggongvirae</taxon>
        <taxon>Uroviricota</taxon>
        <taxon>Caudoviricetes</taxon>
        <taxon>Beaumontvirinae</taxon>
        <taxon>Salvavirus</taxon>
        <taxon>Salvavirus salva</taxon>
    </lineage>
</organism>